<sequence>MFLLIPCALAILMFANTRAIPSLGNKGITAILTTYFMWVYGRISYTFAMVKKISVYREMTEKYPTKVLTALKIKKIKAALRLRGPTGIVHFTM</sequence>
<name>A0A822WEN4_9ENTR</name>
<gene>
    <name evidence="2" type="ORF">SAMEA2273372_00592</name>
</gene>
<dbReference type="RefSeq" id="WP_048958787.1">
    <property type="nucleotide sequence ID" value="NZ_CP039452.1"/>
</dbReference>
<dbReference type="EMBL" id="FJZI01000001">
    <property type="protein sequence ID" value="CZX08681.1"/>
    <property type="molecule type" value="Genomic_DNA"/>
</dbReference>
<evidence type="ECO:0000313" key="3">
    <source>
        <dbReference type="Proteomes" id="UP000076063"/>
    </source>
</evidence>
<dbReference type="AlphaFoldDB" id="A0A822WEN4"/>
<organism evidence="2 3">
    <name type="scientific">Enterobacter bugandensis</name>
    <dbReference type="NCBI Taxonomy" id="881260"/>
    <lineage>
        <taxon>Bacteria</taxon>
        <taxon>Pseudomonadati</taxon>
        <taxon>Pseudomonadota</taxon>
        <taxon>Gammaproteobacteria</taxon>
        <taxon>Enterobacterales</taxon>
        <taxon>Enterobacteriaceae</taxon>
        <taxon>Enterobacter</taxon>
    </lineage>
</organism>
<reference evidence="2 3" key="1">
    <citation type="submission" date="2016-03" db="EMBL/GenBank/DDBJ databases">
        <authorList>
            <consortium name="Pathogen Informatics"/>
        </authorList>
    </citation>
    <scope>NUCLEOTIDE SEQUENCE [LARGE SCALE GENOMIC DNA]</scope>
    <source>
        <strain evidence="3">e1527</strain>
    </source>
</reference>
<protein>
    <submittedName>
        <fullName evidence="2">Uncharacterized protein</fullName>
    </submittedName>
</protein>
<keyword evidence="1" id="KW-0812">Transmembrane</keyword>
<accession>A0A822WEN4</accession>
<comment type="caution">
    <text evidence="2">The sequence shown here is derived from an EMBL/GenBank/DDBJ whole genome shotgun (WGS) entry which is preliminary data.</text>
</comment>
<evidence type="ECO:0000256" key="1">
    <source>
        <dbReference type="SAM" id="Phobius"/>
    </source>
</evidence>
<evidence type="ECO:0000313" key="2">
    <source>
        <dbReference type="EMBL" id="CZX08681.1"/>
    </source>
</evidence>
<feature type="transmembrane region" description="Helical" evidence="1">
    <location>
        <begin position="29"/>
        <end position="50"/>
    </location>
</feature>
<keyword evidence="1" id="KW-0472">Membrane</keyword>
<proteinExistence type="predicted"/>
<dbReference type="Proteomes" id="UP000076063">
    <property type="component" value="Unassembled WGS sequence"/>
</dbReference>
<keyword evidence="1" id="KW-1133">Transmembrane helix</keyword>